<keyword evidence="2" id="KW-1185">Reference proteome</keyword>
<accession>A0A4P9WN06</accession>
<organism evidence="1 2">
    <name type="scientific">Blyttiomyces helicus</name>
    <dbReference type="NCBI Taxonomy" id="388810"/>
    <lineage>
        <taxon>Eukaryota</taxon>
        <taxon>Fungi</taxon>
        <taxon>Fungi incertae sedis</taxon>
        <taxon>Chytridiomycota</taxon>
        <taxon>Chytridiomycota incertae sedis</taxon>
        <taxon>Chytridiomycetes</taxon>
        <taxon>Chytridiomycetes incertae sedis</taxon>
        <taxon>Blyttiomyces</taxon>
    </lineage>
</organism>
<evidence type="ECO:0000313" key="2">
    <source>
        <dbReference type="Proteomes" id="UP000269721"/>
    </source>
</evidence>
<dbReference type="Proteomes" id="UP000269721">
    <property type="component" value="Unassembled WGS sequence"/>
</dbReference>
<dbReference type="AlphaFoldDB" id="A0A4P9WN06"/>
<protein>
    <submittedName>
        <fullName evidence="1">Uncharacterized protein</fullName>
    </submittedName>
</protein>
<evidence type="ECO:0000313" key="1">
    <source>
        <dbReference type="EMBL" id="RKO94481.1"/>
    </source>
</evidence>
<gene>
    <name evidence="1" type="ORF">BDK51DRAFT_29363</name>
</gene>
<sequence length="287" mass="31486">MPVMPTTSPNGNIPNEEEEDFLASASLAFRPTRVTEKTHLRHIEKHCSVWGDLMIAFPLSPSCSLQIVEAAACLEVGRRFVLNHESSFRFGIDKVLRKTKRSKEELKQREFFGAALDPYLSVRKSSKEGSEALDCAQYQNHAKYGAFKGGKAMEFHRHDHRWSITTADSSPASASPSSRKIPKDRFWRVSVEKDLSPLVVVGNLVEGGPGLGAGGLVPVLAWMREQKVVGEGGVGTGGCGKGTEPGMESKTDRDYHIRCAGSGSLDGESGYRLWWLATYSMAGRVLE</sequence>
<dbReference type="EMBL" id="KZ993884">
    <property type="protein sequence ID" value="RKO94481.1"/>
    <property type="molecule type" value="Genomic_DNA"/>
</dbReference>
<proteinExistence type="predicted"/>
<name>A0A4P9WN06_9FUNG</name>
<reference evidence="2" key="1">
    <citation type="journal article" date="2018" name="Nat. Microbiol.">
        <title>Leveraging single-cell genomics to expand the fungal tree of life.</title>
        <authorList>
            <person name="Ahrendt S.R."/>
            <person name="Quandt C.A."/>
            <person name="Ciobanu D."/>
            <person name="Clum A."/>
            <person name="Salamov A."/>
            <person name="Andreopoulos B."/>
            <person name="Cheng J.F."/>
            <person name="Woyke T."/>
            <person name="Pelin A."/>
            <person name="Henrissat B."/>
            <person name="Reynolds N.K."/>
            <person name="Benny G.L."/>
            <person name="Smith M.E."/>
            <person name="James T.Y."/>
            <person name="Grigoriev I.V."/>
        </authorList>
    </citation>
    <scope>NUCLEOTIDE SEQUENCE [LARGE SCALE GENOMIC DNA]</scope>
</reference>